<dbReference type="CDD" id="cd19165">
    <property type="entry name" value="HemeO"/>
    <property type="match status" value="1"/>
</dbReference>
<reference evidence="7" key="1">
    <citation type="journal article" date="2019" name="Int. J. Syst. Evol. Microbiol.">
        <title>The Global Catalogue of Microorganisms (GCM) 10K type strain sequencing project: providing services to taxonomists for standard genome sequencing and annotation.</title>
        <authorList>
            <consortium name="The Broad Institute Genomics Platform"/>
            <consortium name="The Broad Institute Genome Sequencing Center for Infectious Disease"/>
            <person name="Wu L."/>
            <person name="Ma J."/>
        </authorList>
    </citation>
    <scope>NUCLEOTIDE SEQUENCE [LARGE SCALE GENOMIC DNA]</scope>
    <source>
        <strain evidence="7">CCM 7526</strain>
    </source>
</reference>
<organism evidence="6 7">
    <name type="scientific">Actinoplanes sichuanensis</name>
    <dbReference type="NCBI Taxonomy" id="512349"/>
    <lineage>
        <taxon>Bacteria</taxon>
        <taxon>Bacillati</taxon>
        <taxon>Actinomycetota</taxon>
        <taxon>Actinomycetes</taxon>
        <taxon>Micromonosporales</taxon>
        <taxon>Micromonosporaceae</taxon>
        <taxon>Actinoplanes</taxon>
    </lineage>
</organism>
<dbReference type="InterPro" id="IPR002051">
    <property type="entry name" value="Haem_Oase"/>
</dbReference>
<name>A0ABW4ALI8_9ACTN</name>
<dbReference type="EMBL" id="JBHTMK010000051">
    <property type="protein sequence ID" value="MFD1371133.1"/>
    <property type="molecule type" value="Genomic_DNA"/>
</dbReference>
<dbReference type="Pfam" id="PF01126">
    <property type="entry name" value="Heme_oxygenase"/>
    <property type="match status" value="1"/>
</dbReference>
<dbReference type="PRINTS" id="PR00088">
    <property type="entry name" value="HAEMOXYGNASE"/>
</dbReference>
<keyword evidence="1" id="KW-0349">Heme</keyword>
<evidence type="ECO:0000313" key="7">
    <source>
        <dbReference type="Proteomes" id="UP001597183"/>
    </source>
</evidence>
<feature type="region of interest" description="Disordered" evidence="4">
    <location>
        <begin position="22"/>
        <end position="43"/>
    </location>
</feature>
<dbReference type="InterPro" id="IPR016053">
    <property type="entry name" value="Haem_Oase-like"/>
</dbReference>
<evidence type="ECO:0000256" key="5">
    <source>
        <dbReference type="SAM" id="SignalP"/>
    </source>
</evidence>
<dbReference type="SUPFAM" id="SSF48613">
    <property type="entry name" value="Heme oxygenase-like"/>
    <property type="match status" value="1"/>
</dbReference>
<dbReference type="PANTHER" id="PTHR10720:SF0">
    <property type="entry name" value="HEME OXYGENASE"/>
    <property type="match status" value="1"/>
</dbReference>
<dbReference type="RefSeq" id="WP_317789606.1">
    <property type="nucleotide sequence ID" value="NZ_AP028461.1"/>
</dbReference>
<gene>
    <name evidence="6" type="ORF">ACFQ5G_37865</name>
</gene>
<evidence type="ECO:0000256" key="1">
    <source>
        <dbReference type="ARBA" id="ARBA00022617"/>
    </source>
</evidence>
<sequence>MTVRGALAAVLLLIMVPAPARAAPGPSDVRWSVQPSSAKGPDGRDFVIRRAAPGETLTDYVGITNLTTRPLTFTVYGTDAYNTDDGSFALLPAAQKATDIGSWIGLGAEEYTVPANTRLDVPFSITVPVDATPGDHAGGVITSIAEETIDAQGQKVLVDRRVAARVYLTVAGAVAPTLKIDTVRLEYTQSPNPADGGEMTVSYLVRNTGNLRLSGAGAVRVTGPFGWELARTEPMAIPELLPGGAVTVTERIVGVQPTVRLNAEVTVEPANFDRKLPAVTRGTTVWAWPWALVILLSLAVLYLGSDSLAGVRPAAGRRTFRQHWTRSPRNEDDQYDIDVVSPPGDKQCPPIRRHHLDDQEGRADMTDFSTRLRRATMVEHREAETRSFISRLMAGAVPMAGFAALTAQYLAVYRELEAAADRMRAEAGPAAGFADPALTRVPSLEADLAHLYGPDWESAVTVLDSTVAYAARLRELAAVSPHHFIAHHYVRYLGDLSGGQMIGRTLANLYGLGDAGTSFYRFEQISDARAYKIAYRERLDALHLPDDEATTLIDEAQLAFRYNAAVFVELGAHYPENPEDLASAA</sequence>
<protein>
    <submittedName>
        <fullName evidence="6">Biliverdin-producing heme oxygenase</fullName>
    </submittedName>
</protein>
<evidence type="ECO:0000256" key="3">
    <source>
        <dbReference type="ARBA" id="ARBA00023004"/>
    </source>
</evidence>
<comment type="caution">
    <text evidence="6">The sequence shown here is derived from an EMBL/GenBank/DDBJ whole genome shotgun (WGS) entry which is preliminary data.</text>
</comment>
<feature type="signal peptide" evidence="5">
    <location>
        <begin position="1"/>
        <end position="22"/>
    </location>
</feature>
<keyword evidence="7" id="KW-1185">Reference proteome</keyword>
<evidence type="ECO:0000313" key="6">
    <source>
        <dbReference type="EMBL" id="MFD1371133.1"/>
    </source>
</evidence>
<proteinExistence type="predicted"/>
<evidence type="ECO:0000256" key="2">
    <source>
        <dbReference type="ARBA" id="ARBA00022723"/>
    </source>
</evidence>
<keyword evidence="3" id="KW-0408">Iron</keyword>
<evidence type="ECO:0000256" key="4">
    <source>
        <dbReference type="SAM" id="MobiDB-lite"/>
    </source>
</evidence>
<accession>A0ABW4ALI8</accession>
<keyword evidence="5" id="KW-0732">Signal</keyword>
<feature type="chain" id="PRO_5047305333" evidence="5">
    <location>
        <begin position="23"/>
        <end position="585"/>
    </location>
</feature>
<dbReference type="Proteomes" id="UP001597183">
    <property type="component" value="Unassembled WGS sequence"/>
</dbReference>
<dbReference type="InterPro" id="IPR016084">
    <property type="entry name" value="Haem_Oase-like_multi-hlx"/>
</dbReference>
<dbReference type="Gene3D" id="1.20.910.10">
    <property type="entry name" value="Heme oxygenase-like"/>
    <property type="match status" value="1"/>
</dbReference>
<dbReference type="PANTHER" id="PTHR10720">
    <property type="entry name" value="HEME OXYGENASE"/>
    <property type="match status" value="1"/>
</dbReference>
<keyword evidence="2" id="KW-0479">Metal-binding</keyword>